<keyword evidence="2" id="KW-1185">Reference proteome</keyword>
<evidence type="ECO:0000313" key="1">
    <source>
        <dbReference type="EMBL" id="MFD1313393.1"/>
    </source>
</evidence>
<comment type="caution">
    <text evidence="1">The sequence shown here is derived from an EMBL/GenBank/DDBJ whole genome shotgun (WGS) entry which is preliminary data.</text>
</comment>
<reference evidence="2" key="1">
    <citation type="journal article" date="2019" name="Int. J. Syst. Evol. Microbiol.">
        <title>The Global Catalogue of Microorganisms (GCM) 10K type strain sequencing project: providing services to taxonomists for standard genome sequencing and annotation.</title>
        <authorList>
            <consortium name="The Broad Institute Genomics Platform"/>
            <consortium name="The Broad Institute Genome Sequencing Center for Infectious Disease"/>
            <person name="Wu L."/>
            <person name="Ma J."/>
        </authorList>
    </citation>
    <scope>NUCLEOTIDE SEQUENCE [LARGE SCALE GENOMIC DNA]</scope>
    <source>
        <strain evidence="2">CGMCC 4.7020</strain>
    </source>
</reference>
<name>A0ABW3XYM4_9ACTN</name>
<protein>
    <submittedName>
        <fullName evidence="1">Uncharacterized protein</fullName>
    </submittedName>
</protein>
<evidence type="ECO:0000313" key="2">
    <source>
        <dbReference type="Proteomes" id="UP001597058"/>
    </source>
</evidence>
<sequence length="54" mass="5623">MTRHGHLPGRAGRNTALMEALADLPPMVVADLFGMGAKTAERWAAFAGGAWAAT</sequence>
<dbReference type="EMBL" id="JBHTMM010000190">
    <property type="protein sequence ID" value="MFD1313393.1"/>
    <property type="molecule type" value="Genomic_DNA"/>
</dbReference>
<gene>
    <name evidence="1" type="ORF">ACFQ5X_47755</name>
</gene>
<accession>A0ABW3XYM4</accession>
<organism evidence="1 2">
    <name type="scientific">Streptomyces kaempferi</name>
    <dbReference type="NCBI Taxonomy" id="333725"/>
    <lineage>
        <taxon>Bacteria</taxon>
        <taxon>Bacillati</taxon>
        <taxon>Actinomycetota</taxon>
        <taxon>Actinomycetes</taxon>
        <taxon>Kitasatosporales</taxon>
        <taxon>Streptomycetaceae</taxon>
        <taxon>Streptomyces</taxon>
    </lineage>
</organism>
<proteinExistence type="predicted"/>
<dbReference type="Proteomes" id="UP001597058">
    <property type="component" value="Unassembled WGS sequence"/>
</dbReference>
<dbReference type="RefSeq" id="WP_381331233.1">
    <property type="nucleotide sequence ID" value="NZ_JBHTMM010000190.1"/>
</dbReference>